<keyword evidence="2" id="KW-0408">Iron</keyword>
<dbReference type="GO" id="GO:0003824">
    <property type="term" value="F:catalytic activity"/>
    <property type="evidence" value="ECO:0007669"/>
    <property type="project" value="InterPro"/>
</dbReference>
<dbReference type="NCBIfam" id="NF033668">
    <property type="entry name" value="rSAM_PA0069"/>
    <property type="match status" value="1"/>
</dbReference>
<evidence type="ECO:0000313" key="5">
    <source>
        <dbReference type="EMBL" id="MEJ8569137.1"/>
    </source>
</evidence>
<dbReference type="AlphaFoldDB" id="A0AAW9RG71"/>
<evidence type="ECO:0000259" key="4">
    <source>
        <dbReference type="SMART" id="SM00729"/>
    </source>
</evidence>
<comment type="caution">
    <text evidence="5">The sequence shown here is derived from an EMBL/GenBank/DDBJ whole genome shotgun (WGS) entry which is preliminary data.</text>
</comment>
<evidence type="ECO:0000256" key="3">
    <source>
        <dbReference type="ARBA" id="ARBA00023014"/>
    </source>
</evidence>
<gene>
    <name evidence="5" type="ORF">V3330_16015</name>
</gene>
<reference evidence="5 6" key="1">
    <citation type="submission" date="2024-02" db="EMBL/GenBank/DDBJ databases">
        <title>A novel Wenzhouxiangellaceae bacterium, isolated from coastal sediments.</title>
        <authorList>
            <person name="Du Z.-J."/>
            <person name="Ye Y.-Q."/>
            <person name="Zhang X.-Y."/>
        </authorList>
    </citation>
    <scope>NUCLEOTIDE SEQUENCE [LARGE SCALE GENOMIC DNA]</scope>
    <source>
        <strain evidence="5 6">CH-27</strain>
    </source>
</reference>
<dbReference type="SMART" id="SM00729">
    <property type="entry name" value="Elp3"/>
    <property type="match status" value="1"/>
</dbReference>
<dbReference type="SFLD" id="SFLDG01084">
    <property type="entry name" value="Uncharacterised_Radical_SAM_Su"/>
    <property type="match status" value="1"/>
</dbReference>
<dbReference type="EMBL" id="JAZHOG010000011">
    <property type="protein sequence ID" value="MEJ8569137.1"/>
    <property type="molecule type" value="Genomic_DNA"/>
</dbReference>
<dbReference type="PANTHER" id="PTHR43432">
    <property type="entry name" value="SLR0285 PROTEIN"/>
    <property type="match status" value="1"/>
</dbReference>
<dbReference type="InterPro" id="IPR040086">
    <property type="entry name" value="MJ0683-like"/>
</dbReference>
<dbReference type="GO" id="GO:0046872">
    <property type="term" value="F:metal ion binding"/>
    <property type="evidence" value="ECO:0007669"/>
    <property type="project" value="UniProtKB-KW"/>
</dbReference>
<dbReference type="InterPro" id="IPR007197">
    <property type="entry name" value="rSAM"/>
</dbReference>
<dbReference type="Pfam" id="PF04055">
    <property type="entry name" value="Radical_SAM"/>
    <property type="match status" value="1"/>
</dbReference>
<keyword evidence="3" id="KW-0411">Iron-sulfur</keyword>
<keyword evidence="6" id="KW-1185">Reference proteome</keyword>
<name>A0AAW9RG71_9GAMM</name>
<accession>A0AAW9RG71</accession>
<dbReference type="SUPFAM" id="SSF102114">
    <property type="entry name" value="Radical SAM enzymes"/>
    <property type="match status" value="1"/>
</dbReference>
<dbReference type="Gene3D" id="3.80.30.30">
    <property type="match status" value="1"/>
</dbReference>
<keyword evidence="1" id="KW-0479">Metal-binding</keyword>
<evidence type="ECO:0000256" key="1">
    <source>
        <dbReference type="ARBA" id="ARBA00022723"/>
    </source>
</evidence>
<protein>
    <submittedName>
        <fullName evidence="5">PA0069 family radical SAM protein</fullName>
    </submittedName>
</protein>
<dbReference type="InterPro" id="IPR006638">
    <property type="entry name" value="Elp3/MiaA/NifB-like_rSAM"/>
</dbReference>
<organism evidence="5 6">
    <name type="scientific">Elongatibacter sediminis</name>
    <dbReference type="NCBI Taxonomy" id="3119006"/>
    <lineage>
        <taxon>Bacteria</taxon>
        <taxon>Pseudomonadati</taxon>
        <taxon>Pseudomonadota</taxon>
        <taxon>Gammaproteobacteria</taxon>
        <taxon>Chromatiales</taxon>
        <taxon>Wenzhouxiangellaceae</taxon>
        <taxon>Elongatibacter</taxon>
    </lineage>
</organism>
<dbReference type="GO" id="GO:0051536">
    <property type="term" value="F:iron-sulfur cluster binding"/>
    <property type="evidence" value="ECO:0007669"/>
    <property type="project" value="UniProtKB-KW"/>
</dbReference>
<dbReference type="Proteomes" id="UP001359886">
    <property type="component" value="Unassembled WGS sequence"/>
</dbReference>
<sequence>MNSISGRGAIRGRGARSNISHRFQRRSVVAEPAEAVDGEPPVTQVLPVRARSVITRNRSPDVGFNLSVNPYQGCEHGCVYCFARPSHAYHDLSPGLDFETRILAKTNAVDCFVRELAAPSYRCEPIAIGVNTDAYQPAERDLRITRGLLETCLARRQPAILITKSRLILRDKDLLAELARLRLVRVAVSLTTLDHDLKRRLEPRTAGPGARLGVIGELAGAGVPVSVMVAPIIPRINDAEMERILAAAAARGARSASYVLLRLPDEVEPLFRDWLAVHFPERARAVMGILQDCHRGKAYRSAFHTRMRGEGEFAEIIGQRFAVARRRAGLDRQLEPLDTSRFVRVRKEPETGGQLDLF</sequence>
<feature type="domain" description="Elp3/MiaA/NifB-like radical SAM core" evidence="4">
    <location>
        <begin position="64"/>
        <end position="289"/>
    </location>
</feature>
<dbReference type="RefSeq" id="WP_354696459.1">
    <property type="nucleotide sequence ID" value="NZ_JAZHOG010000011.1"/>
</dbReference>
<dbReference type="PANTHER" id="PTHR43432:SF3">
    <property type="entry name" value="SLR0285 PROTEIN"/>
    <property type="match status" value="1"/>
</dbReference>
<proteinExistence type="predicted"/>
<evidence type="ECO:0000256" key="2">
    <source>
        <dbReference type="ARBA" id="ARBA00023004"/>
    </source>
</evidence>
<dbReference type="SFLD" id="SFLDS00029">
    <property type="entry name" value="Radical_SAM"/>
    <property type="match status" value="1"/>
</dbReference>
<dbReference type="InterPro" id="IPR058240">
    <property type="entry name" value="rSAM_sf"/>
</dbReference>
<evidence type="ECO:0000313" key="6">
    <source>
        <dbReference type="Proteomes" id="UP001359886"/>
    </source>
</evidence>